<evidence type="ECO:0000256" key="2">
    <source>
        <dbReference type="SAM" id="SignalP"/>
    </source>
</evidence>
<feature type="signal peptide" evidence="2">
    <location>
        <begin position="1"/>
        <end position="21"/>
    </location>
</feature>
<dbReference type="RefSeq" id="WP_380728152.1">
    <property type="nucleotide sequence ID" value="NZ_JBHTLK010000223.1"/>
</dbReference>
<organism evidence="3 4">
    <name type="scientific">Saccharothrix hoggarensis</name>
    <dbReference type="NCBI Taxonomy" id="913853"/>
    <lineage>
        <taxon>Bacteria</taxon>
        <taxon>Bacillati</taxon>
        <taxon>Actinomycetota</taxon>
        <taxon>Actinomycetes</taxon>
        <taxon>Pseudonocardiales</taxon>
        <taxon>Pseudonocardiaceae</taxon>
        <taxon>Saccharothrix</taxon>
    </lineage>
</organism>
<feature type="compositionally biased region" description="Low complexity" evidence="1">
    <location>
        <begin position="31"/>
        <end position="52"/>
    </location>
</feature>
<name>A0ABW3R2X9_9PSEU</name>
<dbReference type="Pfam" id="PF12079">
    <property type="entry name" value="DUF3558"/>
    <property type="match status" value="1"/>
</dbReference>
<keyword evidence="2" id="KW-0732">Signal</keyword>
<keyword evidence="4" id="KW-1185">Reference proteome</keyword>
<feature type="region of interest" description="Disordered" evidence="1">
    <location>
        <begin position="27"/>
        <end position="58"/>
    </location>
</feature>
<dbReference type="EMBL" id="JBHTLK010000223">
    <property type="protein sequence ID" value="MFD1151280.1"/>
    <property type="molecule type" value="Genomic_DNA"/>
</dbReference>
<accession>A0ABW3R2X9</accession>
<protein>
    <submittedName>
        <fullName evidence="3">DUF3558 family protein</fullName>
    </submittedName>
</protein>
<proteinExistence type="predicted"/>
<comment type="caution">
    <text evidence="3">The sequence shown here is derived from an EMBL/GenBank/DDBJ whole genome shotgun (WGS) entry which is preliminary data.</text>
</comment>
<evidence type="ECO:0000256" key="1">
    <source>
        <dbReference type="SAM" id="MobiDB-lite"/>
    </source>
</evidence>
<evidence type="ECO:0000313" key="3">
    <source>
        <dbReference type="EMBL" id="MFD1151280.1"/>
    </source>
</evidence>
<feature type="chain" id="PRO_5046518866" evidence="2">
    <location>
        <begin position="22"/>
        <end position="183"/>
    </location>
</feature>
<evidence type="ECO:0000313" key="4">
    <source>
        <dbReference type="Proteomes" id="UP001597168"/>
    </source>
</evidence>
<dbReference type="Proteomes" id="UP001597168">
    <property type="component" value="Unassembled WGS sequence"/>
</dbReference>
<reference evidence="4" key="1">
    <citation type="journal article" date="2019" name="Int. J. Syst. Evol. Microbiol.">
        <title>The Global Catalogue of Microorganisms (GCM) 10K type strain sequencing project: providing services to taxonomists for standard genome sequencing and annotation.</title>
        <authorList>
            <consortium name="The Broad Institute Genomics Platform"/>
            <consortium name="The Broad Institute Genome Sequencing Center for Infectious Disease"/>
            <person name="Wu L."/>
            <person name="Ma J."/>
        </authorList>
    </citation>
    <scope>NUCLEOTIDE SEQUENCE [LARGE SCALE GENOMIC DNA]</scope>
    <source>
        <strain evidence="4">CCUG 60214</strain>
    </source>
</reference>
<dbReference type="InterPro" id="IPR024520">
    <property type="entry name" value="DUF3558"/>
</dbReference>
<gene>
    <name evidence="3" type="ORF">ACFQ3T_29465</name>
</gene>
<sequence length="183" mass="18157">MIKGLSARVVLTVVVLGAVVAGCSTKEPGDASAVTTTATSTTTEKASPTTSTKPSNGADSLADFDECEVLNSIASQLNLTDVEEGIGDTCGASVSASASVTIKGHPDLGVDDVVPGGQQSDITIGSRKAKMVKQSTTQTSCLIAVEATPTSRVDVAGSANASLDESCAAATAVAEAIASKLPK</sequence>
<dbReference type="PROSITE" id="PS51257">
    <property type="entry name" value="PROKAR_LIPOPROTEIN"/>
    <property type="match status" value="1"/>
</dbReference>